<evidence type="ECO:0000256" key="4">
    <source>
        <dbReference type="ARBA" id="ARBA00023316"/>
    </source>
</evidence>
<dbReference type="OrthoDB" id="9783686at2"/>
<dbReference type="InterPro" id="IPR026044">
    <property type="entry name" value="MltA"/>
</dbReference>
<proteinExistence type="predicted"/>
<dbReference type="PANTHER" id="PTHR30124">
    <property type="entry name" value="MEMBRANE-BOUND LYTIC MUREIN TRANSGLYCOSYLASE A"/>
    <property type="match status" value="1"/>
</dbReference>
<dbReference type="Proteomes" id="UP000223606">
    <property type="component" value="Chromosome 1"/>
</dbReference>
<dbReference type="CDD" id="cd14668">
    <property type="entry name" value="mlta_B"/>
    <property type="match status" value="1"/>
</dbReference>
<name>A0A2C9D051_9HYPH</name>
<dbReference type="AlphaFoldDB" id="A0A2C9D051"/>
<sequence length="376" mass="40180">MTSSHPSARLKPIGFSDLEGWAGDDHGAAFSAFRLSAEKILASPPSTKGLGLSGDALVGPAEAALRQGSGTDADTARRFFEHWFVPHRIRPAEGGGFVTGYFEPEVEGSRHRSERFPTPLYARPIGLAEIPSGADRGSVPKDVTWALATPDGLAEMPDRGAIQAGALDGRGLELVYVKSLVEAFFIHVQGSARIRLAEGGSMRVGFAGKTGHPYFPVGKVLIERGLFQPHEVTADVLRHWLDTHPEDVPEVLARNRSFIFFAEIATTDPDLGPVAAAGVQLTPGRSLAVDRNLMTFHMPIWLSLDIPLDGISRGTAVERLMIAQDTGSAIVGPARGDIFFGTGEAAWRQAAPVRHAADFTVLVPRDAVEGAGRRGT</sequence>
<dbReference type="KEGG" id="hdi:HDIA_0007"/>
<dbReference type="SMART" id="SM00925">
    <property type="entry name" value="MltA"/>
    <property type="match status" value="1"/>
</dbReference>
<dbReference type="Gene3D" id="2.40.40.10">
    <property type="entry name" value="RlpA-like domain"/>
    <property type="match status" value="1"/>
</dbReference>
<dbReference type="GO" id="GO:0004553">
    <property type="term" value="F:hydrolase activity, hydrolyzing O-glycosyl compounds"/>
    <property type="evidence" value="ECO:0007669"/>
    <property type="project" value="InterPro"/>
</dbReference>
<dbReference type="EC" id="4.2.2.n1" evidence="2"/>
<evidence type="ECO:0000256" key="3">
    <source>
        <dbReference type="ARBA" id="ARBA00023239"/>
    </source>
</evidence>
<dbReference type="GO" id="GO:0071555">
    <property type="term" value="P:cell wall organization"/>
    <property type="evidence" value="ECO:0007669"/>
    <property type="project" value="UniProtKB-KW"/>
</dbReference>
<dbReference type="GO" id="GO:0019867">
    <property type="term" value="C:outer membrane"/>
    <property type="evidence" value="ECO:0007669"/>
    <property type="project" value="InterPro"/>
</dbReference>
<dbReference type="RefSeq" id="WP_099553218.1">
    <property type="nucleotide sequence ID" value="NZ_LT960614.1"/>
</dbReference>
<organism evidence="7 8">
    <name type="scientific">Hartmannibacter diazotrophicus</name>
    <dbReference type="NCBI Taxonomy" id="1482074"/>
    <lineage>
        <taxon>Bacteria</taxon>
        <taxon>Pseudomonadati</taxon>
        <taxon>Pseudomonadota</taxon>
        <taxon>Alphaproteobacteria</taxon>
        <taxon>Hyphomicrobiales</taxon>
        <taxon>Pleomorphomonadaceae</taxon>
        <taxon>Hartmannibacter</taxon>
    </lineage>
</organism>
<dbReference type="GO" id="GO:0009253">
    <property type="term" value="P:peptidoglycan catabolic process"/>
    <property type="evidence" value="ECO:0007669"/>
    <property type="project" value="TreeGrafter"/>
</dbReference>
<accession>A0A2C9D051</accession>
<dbReference type="InterPro" id="IPR005300">
    <property type="entry name" value="MltA_B"/>
</dbReference>
<evidence type="ECO:0000256" key="2">
    <source>
        <dbReference type="ARBA" id="ARBA00012587"/>
    </source>
</evidence>
<dbReference type="SUPFAM" id="SSF50685">
    <property type="entry name" value="Barwin-like endoglucanases"/>
    <property type="match status" value="1"/>
</dbReference>
<feature type="domain" description="Lytic transglycosylase MltA" evidence="6">
    <location>
        <begin position="105"/>
        <end position="262"/>
    </location>
</feature>
<evidence type="ECO:0000256" key="1">
    <source>
        <dbReference type="ARBA" id="ARBA00001420"/>
    </source>
</evidence>
<dbReference type="Pfam" id="PF06725">
    <property type="entry name" value="3D"/>
    <property type="match status" value="1"/>
</dbReference>
<evidence type="ECO:0000256" key="5">
    <source>
        <dbReference type="ARBA" id="ARBA00030918"/>
    </source>
</evidence>
<comment type="catalytic activity">
    <reaction evidence="1">
        <text>Exolytic cleavage of the (1-&gt;4)-beta-glycosidic linkage between N-acetylmuramic acid (MurNAc) and N-acetylglucosamine (GlcNAc) residues in peptidoglycan, from either the reducing or the non-reducing ends of the peptidoglycan chains, with concomitant formation of a 1,6-anhydrobond in the MurNAc residue.</text>
        <dbReference type="EC" id="4.2.2.n1"/>
    </reaction>
</comment>
<dbReference type="PIRSF" id="PIRSF019422">
    <property type="entry name" value="MltA"/>
    <property type="match status" value="1"/>
</dbReference>
<gene>
    <name evidence="7" type="primary">mltA</name>
    <name evidence="7" type="ORF">HDIA_0007</name>
</gene>
<evidence type="ECO:0000259" key="6">
    <source>
        <dbReference type="SMART" id="SM00925"/>
    </source>
</evidence>
<keyword evidence="4" id="KW-0961">Cell wall biogenesis/degradation</keyword>
<dbReference type="InterPro" id="IPR036908">
    <property type="entry name" value="RlpA-like_sf"/>
</dbReference>
<evidence type="ECO:0000313" key="8">
    <source>
        <dbReference type="Proteomes" id="UP000223606"/>
    </source>
</evidence>
<dbReference type="CDD" id="cd14485">
    <property type="entry name" value="mltA_like_LT_A"/>
    <property type="match status" value="1"/>
</dbReference>
<evidence type="ECO:0000313" key="7">
    <source>
        <dbReference type="EMBL" id="SON53548.1"/>
    </source>
</evidence>
<dbReference type="Pfam" id="PF03562">
    <property type="entry name" value="MltA"/>
    <property type="match status" value="1"/>
</dbReference>
<keyword evidence="3 7" id="KW-0456">Lyase</keyword>
<dbReference type="GO" id="GO:0009254">
    <property type="term" value="P:peptidoglycan turnover"/>
    <property type="evidence" value="ECO:0007669"/>
    <property type="project" value="InterPro"/>
</dbReference>
<reference evidence="8" key="1">
    <citation type="submission" date="2017-09" db="EMBL/GenBank/DDBJ databases">
        <title>Genome sequence of Nannocystis excedens DSM 71.</title>
        <authorList>
            <person name="Blom J."/>
        </authorList>
    </citation>
    <scope>NUCLEOTIDE SEQUENCE [LARGE SCALE GENOMIC DNA]</scope>
    <source>
        <strain evidence="8">type strain: E19</strain>
    </source>
</reference>
<dbReference type="GO" id="GO:0008933">
    <property type="term" value="F:peptidoglycan lytic transglycosylase activity"/>
    <property type="evidence" value="ECO:0007669"/>
    <property type="project" value="TreeGrafter"/>
</dbReference>
<dbReference type="PANTHER" id="PTHR30124:SF0">
    <property type="entry name" value="MEMBRANE-BOUND LYTIC MUREIN TRANSGLYCOSYLASE A"/>
    <property type="match status" value="1"/>
</dbReference>
<dbReference type="InterPro" id="IPR010611">
    <property type="entry name" value="3D_dom"/>
</dbReference>
<dbReference type="EMBL" id="LT960614">
    <property type="protein sequence ID" value="SON53548.1"/>
    <property type="molecule type" value="Genomic_DNA"/>
</dbReference>
<protein>
    <recommendedName>
        <fullName evidence="2">peptidoglycan lytic exotransglycosylase</fullName>
        <ecNumber evidence="2">4.2.2.n1</ecNumber>
    </recommendedName>
    <alternativeName>
        <fullName evidence="5">Murein hydrolase A</fullName>
    </alternativeName>
</protein>
<keyword evidence="8" id="KW-1185">Reference proteome</keyword>
<dbReference type="Gene3D" id="2.40.240.50">
    <property type="entry name" value="Barwin-like endoglucanases"/>
    <property type="match status" value="1"/>
</dbReference>